<dbReference type="InterPro" id="IPR006575">
    <property type="entry name" value="RWD_dom"/>
</dbReference>
<keyword evidence="4" id="KW-0678">Repressor</keyword>
<dbReference type="InterPro" id="IPR036956">
    <property type="entry name" value="Impact_N_sf"/>
</dbReference>
<dbReference type="Gene3D" id="3.10.110.10">
    <property type="entry name" value="Ubiquitin Conjugating Enzyme"/>
    <property type="match status" value="1"/>
</dbReference>
<keyword evidence="5" id="KW-0810">Translation regulation</keyword>
<feature type="domain" description="RWD" evidence="8">
    <location>
        <begin position="22"/>
        <end position="147"/>
    </location>
</feature>
<gene>
    <name evidence="9" type="ORF">PPROV_000079200</name>
</gene>
<organism evidence="9 10">
    <name type="scientific">Pycnococcus provasolii</name>
    <dbReference type="NCBI Taxonomy" id="41880"/>
    <lineage>
        <taxon>Eukaryota</taxon>
        <taxon>Viridiplantae</taxon>
        <taxon>Chlorophyta</taxon>
        <taxon>Pseudoscourfieldiophyceae</taxon>
        <taxon>Pseudoscourfieldiales</taxon>
        <taxon>Pycnococcaceae</taxon>
        <taxon>Pycnococcus</taxon>
    </lineage>
</organism>
<dbReference type="InterPro" id="IPR023582">
    <property type="entry name" value="Impact"/>
</dbReference>
<keyword evidence="6" id="KW-0346">Stress response</keyword>
<evidence type="ECO:0000259" key="8">
    <source>
        <dbReference type="PROSITE" id="PS50908"/>
    </source>
</evidence>
<dbReference type="OrthoDB" id="69641at2759"/>
<dbReference type="Pfam" id="PF01205">
    <property type="entry name" value="Impact_N"/>
    <property type="match status" value="1"/>
</dbReference>
<reference evidence="9" key="1">
    <citation type="submission" date="2020-10" db="EMBL/GenBank/DDBJ databases">
        <title>Unveiling of a novel bifunctional photoreceptor, Dualchrome1, isolated from a cosmopolitan green alga.</title>
        <authorList>
            <person name="Suzuki S."/>
            <person name="Kawachi M."/>
        </authorList>
    </citation>
    <scope>NUCLEOTIDE SEQUENCE</scope>
    <source>
        <strain evidence="9">NIES 2893</strain>
    </source>
</reference>
<dbReference type="GO" id="GO:0006446">
    <property type="term" value="P:regulation of translational initiation"/>
    <property type="evidence" value="ECO:0007669"/>
    <property type="project" value="TreeGrafter"/>
</dbReference>
<evidence type="ECO:0000256" key="5">
    <source>
        <dbReference type="ARBA" id="ARBA00022845"/>
    </source>
</evidence>
<dbReference type="AlphaFoldDB" id="A0A830H4H3"/>
<evidence type="ECO:0000256" key="7">
    <source>
        <dbReference type="SAM" id="MobiDB-lite"/>
    </source>
</evidence>
<dbReference type="Proteomes" id="UP000660262">
    <property type="component" value="Unassembled WGS sequence"/>
</dbReference>
<keyword evidence="10" id="KW-1185">Reference proteome</keyword>
<name>A0A830H4H3_9CHLO</name>
<dbReference type="InterPro" id="IPR001498">
    <property type="entry name" value="Impact_N"/>
</dbReference>
<evidence type="ECO:0000313" key="10">
    <source>
        <dbReference type="Proteomes" id="UP000660262"/>
    </source>
</evidence>
<dbReference type="SUPFAM" id="SSF54211">
    <property type="entry name" value="Ribosomal protein S5 domain 2-like"/>
    <property type="match status" value="1"/>
</dbReference>
<dbReference type="EMBL" id="BNJQ01000002">
    <property type="protein sequence ID" value="GHP02036.1"/>
    <property type="molecule type" value="Genomic_DNA"/>
</dbReference>
<comment type="caution">
    <text evidence="9">The sequence shown here is derived from an EMBL/GenBank/DDBJ whole genome shotgun (WGS) entry which is preliminary data.</text>
</comment>
<evidence type="ECO:0000256" key="3">
    <source>
        <dbReference type="ARBA" id="ARBA00022490"/>
    </source>
</evidence>
<evidence type="ECO:0000313" key="9">
    <source>
        <dbReference type="EMBL" id="GHP02036.1"/>
    </source>
</evidence>
<sequence length="341" mass="36749">MATVSDDNAAAAAAASLSARLDEIEAMSAIYADVITHASASASASDSDDARARTRAALALPPPDGYVGEVLHVRFATAPPYPTICDDASFTCELAHVLEGAYERFEVPPEKYDELKAAIRDMCKAAAEGEVLMYEVTNALQTTLAHLIWALDEEDGEKDDDSRYEEHEDVDDAGTTTAVHSACPSADRRPIPGQATSGTLQELGVVHGVMLESKRSIFQAHLCRLPDGAASETFRRFVRSLLENRKIQQASHNITAHRYTIPETGAVAGDCDDDGESAAGGRLLHLLELMGCTDVAVCVSRWFGGTLLGPERFKLINNAARQLLEQEGYVPQRSGTSSKKR</sequence>
<evidence type="ECO:0000256" key="4">
    <source>
        <dbReference type="ARBA" id="ARBA00022491"/>
    </source>
</evidence>
<evidence type="ECO:0000256" key="6">
    <source>
        <dbReference type="ARBA" id="ARBA00023016"/>
    </source>
</evidence>
<dbReference type="GO" id="GO:0005737">
    <property type="term" value="C:cytoplasm"/>
    <property type="evidence" value="ECO:0007669"/>
    <property type="project" value="UniProtKB-SubCell"/>
</dbReference>
<feature type="region of interest" description="Disordered" evidence="7">
    <location>
        <begin position="155"/>
        <end position="196"/>
    </location>
</feature>
<dbReference type="PROSITE" id="PS50908">
    <property type="entry name" value="RWD"/>
    <property type="match status" value="1"/>
</dbReference>
<proteinExistence type="inferred from homology"/>
<protein>
    <recommendedName>
        <fullName evidence="8">RWD domain-containing protein</fullName>
    </recommendedName>
</protein>
<dbReference type="InterPro" id="IPR016135">
    <property type="entry name" value="UBQ-conjugating_enzyme/RWD"/>
</dbReference>
<comment type="subcellular location">
    <subcellularLocation>
        <location evidence="1">Cytoplasm</location>
    </subcellularLocation>
</comment>
<evidence type="ECO:0000256" key="1">
    <source>
        <dbReference type="ARBA" id="ARBA00004496"/>
    </source>
</evidence>
<accession>A0A830H4H3</accession>
<keyword evidence="3" id="KW-0963">Cytoplasm</keyword>
<evidence type="ECO:0000256" key="2">
    <source>
        <dbReference type="ARBA" id="ARBA00007665"/>
    </source>
</evidence>
<dbReference type="Gene3D" id="3.30.230.30">
    <property type="entry name" value="Impact, N-terminal domain"/>
    <property type="match status" value="1"/>
</dbReference>
<dbReference type="PANTHER" id="PTHR16301">
    <property type="entry name" value="IMPACT-RELATED"/>
    <property type="match status" value="1"/>
</dbReference>
<dbReference type="InterPro" id="IPR020568">
    <property type="entry name" value="Ribosomal_Su5_D2-typ_SF"/>
</dbReference>
<dbReference type="PANTHER" id="PTHR16301:SF25">
    <property type="entry name" value="PROTEIN IMPACT"/>
    <property type="match status" value="1"/>
</dbReference>
<comment type="similarity">
    <text evidence="2">Belongs to the IMPACT family.</text>
</comment>
<dbReference type="GO" id="GO:0140469">
    <property type="term" value="P:GCN2-mediated signaling"/>
    <property type="evidence" value="ECO:0007669"/>
    <property type="project" value="TreeGrafter"/>
</dbReference>